<accession>A0A372LX59</accession>
<dbReference type="AlphaFoldDB" id="A0A372LX59"/>
<feature type="domain" description="FtsK" evidence="5">
    <location>
        <begin position="184"/>
        <end position="382"/>
    </location>
</feature>
<protein>
    <submittedName>
        <fullName evidence="6">Cell division protein FtsK</fullName>
    </submittedName>
</protein>
<keyword evidence="4" id="KW-0812">Transmembrane</keyword>
<reference evidence="6 7" key="1">
    <citation type="submission" date="2018-08" db="EMBL/GenBank/DDBJ databases">
        <title>Isolation, diversity and antifungal activity of Actinobacteria from wheat.</title>
        <authorList>
            <person name="Han C."/>
        </authorList>
    </citation>
    <scope>NUCLEOTIDE SEQUENCE [LARGE SCALE GENOMIC DNA]</scope>
    <source>
        <strain evidence="6 7">NEAU-YY421</strain>
    </source>
</reference>
<dbReference type="Proteomes" id="UP000263094">
    <property type="component" value="Unassembled WGS sequence"/>
</dbReference>
<keyword evidence="6" id="KW-0132">Cell division</keyword>
<dbReference type="InterPro" id="IPR050206">
    <property type="entry name" value="FtsK/SpoIIIE/SftA"/>
</dbReference>
<dbReference type="GO" id="GO:0051301">
    <property type="term" value="P:cell division"/>
    <property type="evidence" value="ECO:0007669"/>
    <property type="project" value="UniProtKB-KW"/>
</dbReference>
<dbReference type="EMBL" id="QUAK01000229">
    <property type="protein sequence ID" value="RFU82885.1"/>
    <property type="molecule type" value="Genomic_DNA"/>
</dbReference>
<name>A0A372LX59_9ACTN</name>
<feature type="transmembrane region" description="Helical" evidence="4">
    <location>
        <begin position="6"/>
        <end position="33"/>
    </location>
</feature>
<evidence type="ECO:0000256" key="2">
    <source>
        <dbReference type="ARBA" id="ARBA00022840"/>
    </source>
</evidence>
<evidence type="ECO:0000256" key="3">
    <source>
        <dbReference type="PROSITE-ProRule" id="PRU00289"/>
    </source>
</evidence>
<dbReference type="PANTHER" id="PTHR22683:SF41">
    <property type="entry name" value="DNA TRANSLOCASE FTSK"/>
    <property type="match status" value="1"/>
</dbReference>
<sequence length="472" mass="51301">MSPAEIAGLAPMVVGAGLALFLILLIVQVVRYVRATPGMRRSIWLAVRIRFRWARLAEMAGLCVADKKPTIGAQIGQEFSSDKNRKIEPRTLVPKIKVIPDEYGVIITATCLPKVSLEEFQKAARFLADAWGCVRVSVVPADRPGQVTIRAVREDPLATTTVHVPTGLPPKDVTRWEIGMDEFALPAIVSFNNVPGATVAGGTGKGKTSFLNRLLSDLAPSPLVQFAVIDGKASSADEGDYASIAPRLFRFVGDDLKAANTFLKEMVDLRRRRVALVRSVFGTANMWHQGPTEQWPLIIIIVDEAHTFLRDYKGNDPETKKLAALAADNARLIEDLVKKGRSVGMVTIPTTQKPTGDAIPTFIRDICPVSLSFAQRTTDAAVAALGDDIRDWDDANPVNLQHPSYVGVLVMRADDRPGFIRVRTPYVSDADTARIAAATAYLTRDPIAFIVALEGGPNFRKDYPQGPGSLAA</sequence>
<gene>
    <name evidence="6" type="ORF">DY218_30580</name>
</gene>
<organism evidence="6 7">
    <name type="scientific">Streptomyces triticagri</name>
    <dbReference type="NCBI Taxonomy" id="2293568"/>
    <lineage>
        <taxon>Bacteria</taxon>
        <taxon>Bacillati</taxon>
        <taxon>Actinomycetota</taxon>
        <taxon>Actinomycetes</taxon>
        <taxon>Kitasatosporales</taxon>
        <taxon>Streptomycetaceae</taxon>
        <taxon>Streptomyces</taxon>
    </lineage>
</organism>
<evidence type="ECO:0000313" key="6">
    <source>
        <dbReference type="EMBL" id="RFU82885.1"/>
    </source>
</evidence>
<proteinExistence type="predicted"/>
<comment type="caution">
    <text evidence="6">The sequence shown here is derived from an EMBL/GenBank/DDBJ whole genome shotgun (WGS) entry which is preliminary data.</text>
</comment>
<evidence type="ECO:0000259" key="5">
    <source>
        <dbReference type="PROSITE" id="PS50901"/>
    </source>
</evidence>
<dbReference type="PANTHER" id="PTHR22683">
    <property type="entry name" value="SPORULATION PROTEIN RELATED"/>
    <property type="match status" value="1"/>
</dbReference>
<dbReference type="SUPFAM" id="SSF52540">
    <property type="entry name" value="P-loop containing nucleoside triphosphate hydrolases"/>
    <property type="match status" value="1"/>
</dbReference>
<keyword evidence="6" id="KW-0131">Cell cycle</keyword>
<dbReference type="PROSITE" id="PS50901">
    <property type="entry name" value="FTSK"/>
    <property type="match status" value="1"/>
</dbReference>
<keyword evidence="1 3" id="KW-0547">Nucleotide-binding</keyword>
<evidence type="ECO:0000256" key="4">
    <source>
        <dbReference type="SAM" id="Phobius"/>
    </source>
</evidence>
<dbReference type="InterPro" id="IPR027417">
    <property type="entry name" value="P-loop_NTPase"/>
</dbReference>
<dbReference type="OrthoDB" id="3315716at2"/>
<dbReference type="InterPro" id="IPR002543">
    <property type="entry name" value="FtsK_dom"/>
</dbReference>
<dbReference type="RefSeq" id="WP_128559401.1">
    <property type="nucleotide sequence ID" value="NZ_QUAK01000229.1"/>
</dbReference>
<feature type="binding site" evidence="3">
    <location>
        <begin position="201"/>
        <end position="208"/>
    </location>
    <ligand>
        <name>ATP</name>
        <dbReference type="ChEBI" id="CHEBI:30616"/>
    </ligand>
</feature>
<dbReference type="GO" id="GO:0003677">
    <property type="term" value="F:DNA binding"/>
    <property type="evidence" value="ECO:0007669"/>
    <property type="project" value="InterPro"/>
</dbReference>
<dbReference type="GO" id="GO:0005524">
    <property type="term" value="F:ATP binding"/>
    <property type="evidence" value="ECO:0007669"/>
    <property type="project" value="UniProtKB-UniRule"/>
</dbReference>
<evidence type="ECO:0000313" key="7">
    <source>
        <dbReference type="Proteomes" id="UP000263094"/>
    </source>
</evidence>
<keyword evidence="7" id="KW-1185">Reference proteome</keyword>
<keyword evidence="2 3" id="KW-0067">ATP-binding</keyword>
<dbReference type="Gene3D" id="3.40.50.300">
    <property type="entry name" value="P-loop containing nucleotide triphosphate hydrolases"/>
    <property type="match status" value="1"/>
</dbReference>
<keyword evidence="4" id="KW-1133">Transmembrane helix</keyword>
<keyword evidence="4" id="KW-0472">Membrane</keyword>
<evidence type="ECO:0000256" key="1">
    <source>
        <dbReference type="ARBA" id="ARBA00022741"/>
    </source>
</evidence>
<dbReference type="Pfam" id="PF01580">
    <property type="entry name" value="FtsK_SpoIIIE"/>
    <property type="match status" value="1"/>
</dbReference>